<dbReference type="GO" id="GO:0008017">
    <property type="term" value="F:microtubule binding"/>
    <property type="evidence" value="ECO:0007669"/>
    <property type="project" value="InterPro"/>
</dbReference>
<feature type="compositionally biased region" description="Pro residues" evidence="6">
    <location>
        <begin position="116"/>
        <end position="145"/>
    </location>
</feature>
<sequence>MSAHIRAQPVAIPSSEIKYCSSSSSASSLSFSPSAAAEAFARGPHYQPRRRGSMAYPVTAAEEGDTLTGASPPTRNRTLSLLFDTPAASMFSGLRAPTLFSRFGGSNSALPQGADVPPPVPDGKPLPAAPPPPRTGIPTPSPSPTSPMGAPPTSSIPAPSGYSQSPARSLRPPLTSVGSATTPSRSVSQRNIAAITSPQQTTATPTRTNSSATINGTSSSAGGDACHVTVRMRPLTDTEESSNLPTVWDISDEYNRVGLSVDFAERNRKQAAEYFFDAVQVGSDNRDLYEQSAKDVVRAAMEGINGTVFAYGQTASGKTYSMMGIDEQPGVIPQAVDDIFGYIREQSGDREYLLRVSYMEIYNETIRDLLSPEQVDLRIHEDRKRGVFVAPLKEEIVTSPKQVMRIIRKGEENRHFGATDYNEHSSRSHTIFQLVVESRERGQSGTASPRVGGSGSVRGRGMVMISQLNLIDLAGSEKATTDQDRRKEGAFINKSLLTLGTVISNSHIPYRDSKLTRILQASLSGNAKISVICTISPAGPNAEETQNTLKFASRVKKVTVNAQANRIVDEKALLQKYKQEIDELRQQLSTTNELLERERRQQQIAGMEGERKKYEEQLVEGQIARTALKERIDHLTNLILTSKTITSKHLLDWSAPPDPLTSRASVMLEDGLLPASPNLNGKRTPNSGLSKQFSDKGFLDRHIREIDARDEKIRNSNQEIQNLKALLMQLKSSRDGEVLSAIEQYEKTNGQSVKSMRTVVSELDNARRQNDELEVVCGEMEDRIREFEARVRELEAGGKKNSMVHREDVDDLIDENRALKSTVKGLRIELDQRRSQVSCAGGGEDAQQQQQQKQLSQTISSQRMQIESLTNEIRQSQKTITTLRDSIRMLELSNDMFVQSASRAHSPTNTNTSGGSGYNGSAANHAADTELALDRERKLRSEEGRASVERIAALEAELACVRAELGVFGLVGAFGAMGNGTSS</sequence>
<dbReference type="InterPro" id="IPR019821">
    <property type="entry name" value="Kinesin_motor_CS"/>
</dbReference>
<dbReference type="Gene3D" id="3.40.850.10">
    <property type="entry name" value="Kinesin motor domain"/>
    <property type="match status" value="1"/>
</dbReference>
<dbReference type="GO" id="GO:0005524">
    <property type="term" value="F:ATP binding"/>
    <property type="evidence" value="ECO:0007669"/>
    <property type="project" value="UniProtKB-UniRule"/>
</dbReference>
<dbReference type="PROSITE" id="PS50067">
    <property type="entry name" value="KINESIN_MOTOR_2"/>
    <property type="match status" value="1"/>
</dbReference>
<evidence type="ECO:0000256" key="1">
    <source>
        <dbReference type="ARBA" id="ARBA00022741"/>
    </source>
</evidence>
<keyword evidence="4" id="KW-0493">Microtubule</keyword>
<feature type="domain" description="Kinesin motor" evidence="7">
    <location>
        <begin position="225"/>
        <end position="558"/>
    </location>
</feature>
<feature type="coiled-coil region" evidence="5">
    <location>
        <begin position="560"/>
        <end position="617"/>
    </location>
</feature>
<dbReference type="InterPro" id="IPR036961">
    <property type="entry name" value="Kinesin_motor_dom_sf"/>
</dbReference>
<feature type="region of interest" description="Disordered" evidence="6">
    <location>
        <begin position="110"/>
        <end position="221"/>
    </location>
</feature>
<keyword evidence="1 3" id="KW-0547">Nucleotide-binding</keyword>
<dbReference type="Pfam" id="PF00225">
    <property type="entry name" value="Kinesin"/>
    <property type="match status" value="1"/>
</dbReference>
<dbReference type="SMART" id="SM00129">
    <property type="entry name" value="KISc"/>
    <property type="match status" value="1"/>
</dbReference>
<protein>
    <recommendedName>
        <fullName evidence="4">Kinesin-like protein</fullName>
    </recommendedName>
</protein>
<dbReference type="GO" id="GO:0005874">
    <property type="term" value="C:microtubule"/>
    <property type="evidence" value="ECO:0007669"/>
    <property type="project" value="UniProtKB-KW"/>
</dbReference>
<dbReference type="SUPFAM" id="SSF52540">
    <property type="entry name" value="P-loop containing nucleoside triphosphate hydrolases"/>
    <property type="match status" value="1"/>
</dbReference>
<comment type="caution">
    <text evidence="8">The sequence shown here is derived from an EMBL/GenBank/DDBJ whole genome shotgun (WGS) entry which is preliminary data.</text>
</comment>
<reference evidence="8 9" key="1">
    <citation type="journal article" date="2019" name="Sci. Rep.">
        <title>Comparative genomics of chytrid fungi reveal insights into the obligate biotrophic and pathogenic lifestyle of Synchytrium endobioticum.</title>
        <authorList>
            <person name="van de Vossenberg B.T.L.H."/>
            <person name="Warris S."/>
            <person name="Nguyen H.D.T."/>
            <person name="van Gent-Pelzer M.P.E."/>
            <person name="Joly D.L."/>
            <person name="van de Geest H.C."/>
            <person name="Bonants P.J.M."/>
            <person name="Smith D.S."/>
            <person name="Levesque C.A."/>
            <person name="van der Lee T.A.J."/>
        </authorList>
    </citation>
    <scope>NUCLEOTIDE SEQUENCE [LARGE SCALE GENOMIC DNA]</scope>
    <source>
        <strain evidence="8 9">CBS 809.83</strain>
    </source>
</reference>
<feature type="compositionally biased region" description="Polar residues" evidence="6">
    <location>
        <begin position="176"/>
        <end position="221"/>
    </location>
</feature>
<dbReference type="PRINTS" id="PR00380">
    <property type="entry name" value="KINESINHEAVY"/>
</dbReference>
<keyword evidence="5" id="KW-0175">Coiled coil</keyword>
<evidence type="ECO:0000313" key="8">
    <source>
        <dbReference type="EMBL" id="TPX60384.1"/>
    </source>
</evidence>
<dbReference type="GO" id="GO:0003777">
    <property type="term" value="F:microtubule motor activity"/>
    <property type="evidence" value="ECO:0007669"/>
    <property type="project" value="InterPro"/>
</dbReference>
<evidence type="ECO:0000313" key="9">
    <source>
        <dbReference type="Proteomes" id="UP000318582"/>
    </source>
</evidence>
<dbReference type="PANTHER" id="PTHR47968">
    <property type="entry name" value="CENTROMERE PROTEIN E"/>
    <property type="match status" value="1"/>
</dbReference>
<keyword evidence="2 3" id="KW-0067">ATP-binding</keyword>
<feature type="compositionally biased region" description="Polar residues" evidence="6">
    <location>
        <begin position="155"/>
        <end position="167"/>
    </location>
</feature>
<proteinExistence type="inferred from homology"/>
<dbReference type="InterPro" id="IPR027417">
    <property type="entry name" value="P-loop_NTPase"/>
</dbReference>
<dbReference type="InterPro" id="IPR001752">
    <property type="entry name" value="Kinesin_motor_dom"/>
</dbReference>
<keyword evidence="9" id="KW-1185">Reference proteome</keyword>
<dbReference type="InterPro" id="IPR027640">
    <property type="entry name" value="Kinesin-like_fam"/>
</dbReference>
<feature type="region of interest" description="Disordered" evidence="6">
    <location>
        <begin position="839"/>
        <end position="859"/>
    </location>
</feature>
<feature type="region of interest" description="Disordered" evidence="6">
    <location>
        <begin position="900"/>
        <end position="927"/>
    </location>
</feature>
<feature type="binding site" evidence="3">
    <location>
        <begin position="312"/>
        <end position="319"/>
    </location>
    <ligand>
        <name>ATP</name>
        <dbReference type="ChEBI" id="CHEBI:30616"/>
    </ligand>
</feature>
<dbReference type="FunFam" id="3.40.850.10:FF:000170">
    <property type="entry name" value="Kinesin-like protein"/>
    <property type="match status" value="1"/>
</dbReference>
<dbReference type="PROSITE" id="PS00411">
    <property type="entry name" value="KINESIN_MOTOR_1"/>
    <property type="match status" value="1"/>
</dbReference>
<evidence type="ECO:0000256" key="4">
    <source>
        <dbReference type="RuleBase" id="RU000394"/>
    </source>
</evidence>
<keyword evidence="3 4" id="KW-0505">Motor protein</keyword>
<dbReference type="CDD" id="cd01374">
    <property type="entry name" value="KISc_CENP_E"/>
    <property type="match status" value="1"/>
</dbReference>
<feature type="compositionally biased region" description="Low complexity" evidence="6">
    <location>
        <begin position="906"/>
        <end position="926"/>
    </location>
</feature>
<dbReference type="EMBL" id="QEAQ01000015">
    <property type="protein sequence ID" value="TPX60384.1"/>
    <property type="molecule type" value="Genomic_DNA"/>
</dbReference>
<evidence type="ECO:0000256" key="2">
    <source>
        <dbReference type="ARBA" id="ARBA00022840"/>
    </source>
</evidence>
<organism evidence="8 9">
    <name type="scientific">Powellomyces hirtus</name>
    <dbReference type="NCBI Taxonomy" id="109895"/>
    <lineage>
        <taxon>Eukaryota</taxon>
        <taxon>Fungi</taxon>
        <taxon>Fungi incertae sedis</taxon>
        <taxon>Chytridiomycota</taxon>
        <taxon>Chytridiomycota incertae sedis</taxon>
        <taxon>Chytridiomycetes</taxon>
        <taxon>Spizellomycetales</taxon>
        <taxon>Powellomycetaceae</taxon>
        <taxon>Powellomyces</taxon>
    </lineage>
</organism>
<gene>
    <name evidence="8" type="ORF">PhCBS80983_g01807</name>
</gene>
<accession>A0A507E997</accession>
<comment type="similarity">
    <text evidence="3 4">Belongs to the TRAFAC class myosin-kinesin ATPase superfamily. Kinesin family.</text>
</comment>
<evidence type="ECO:0000256" key="6">
    <source>
        <dbReference type="SAM" id="MobiDB-lite"/>
    </source>
</evidence>
<feature type="region of interest" description="Disordered" evidence="6">
    <location>
        <begin position="439"/>
        <end position="458"/>
    </location>
</feature>
<dbReference type="GO" id="GO:0007018">
    <property type="term" value="P:microtubule-based movement"/>
    <property type="evidence" value="ECO:0007669"/>
    <property type="project" value="InterPro"/>
</dbReference>
<dbReference type="AlphaFoldDB" id="A0A507E997"/>
<evidence type="ECO:0000256" key="3">
    <source>
        <dbReference type="PROSITE-ProRule" id="PRU00283"/>
    </source>
</evidence>
<feature type="compositionally biased region" description="Low complexity" evidence="6">
    <location>
        <begin position="847"/>
        <end position="859"/>
    </location>
</feature>
<dbReference type="PANTHER" id="PTHR47968:SF33">
    <property type="entry name" value="KINESIN-LIKE PROTEIN KIN-7C, MITOCHONDRIAL ISOFORM X1"/>
    <property type="match status" value="1"/>
</dbReference>
<evidence type="ECO:0000259" key="7">
    <source>
        <dbReference type="PROSITE" id="PS50067"/>
    </source>
</evidence>
<name>A0A507E997_9FUNG</name>
<evidence type="ECO:0000256" key="5">
    <source>
        <dbReference type="SAM" id="Coils"/>
    </source>
</evidence>
<dbReference type="Proteomes" id="UP000318582">
    <property type="component" value="Unassembled WGS sequence"/>
</dbReference>
<dbReference type="STRING" id="109895.A0A507E997"/>